<sequence>MPMPETPVHKNGRSVPTEHEVGCSWQFLVIQPKAKSKRVCNRSHNQFRLRILALNVAHHLASH</sequence>
<protein>
    <submittedName>
        <fullName evidence="1">Uncharacterized protein</fullName>
    </submittedName>
</protein>
<dbReference type="EMBL" id="LN899827">
    <property type="protein sequence ID" value="CUV45374.1"/>
    <property type="molecule type" value="Genomic_DNA"/>
</dbReference>
<name>A0A0S4WGA4_RALSL</name>
<reference evidence="1" key="1">
    <citation type="submission" date="2015-10" db="EMBL/GenBank/DDBJ databases">
        <authorList>
            <person name="Gilbert D.G."/>
        </authorList>
    </citation>
    <scope>NUCLEOTIDE SEQUENCE</scope>
    <source>
        <strain evidence="1">Phyl III-seqv23</strain>
    </source>
</reference>
<evidence type="ECO:0000313" key="1">
    <source>
        <dbReference type="EMBL" id="CUV45374.1"/>
    </source>
</evidence>
<dbReference type="AlphaFoldDB" id="A0A0S4WGA4"/>
<gene>
    <name evidence="1" type="ORF">TO10_v1_330002</name>
</gene>
<organism evidence="1">
    <name type="scientific">Ralstonia solanacearum</name>
    <name type="common">Pseudomonas solanacearum</name>
    <dbReference type="NCBI Taxonomy" id="305"/>
    <lineage>
        <taxon>Bacteria</taxon>
        <taxon>Pseudomonadati</taxon>
        <taxon>Pseudomonadota</taxon>
        <taxon>Betaproteobacteria</taxon>
        <taxon>Burkholderiales</taxon>
        <taxon>Burkholderiaceae</taxon>
        <taxon>Ralstonia</taxon>
        <taxon>Ralstonia solanacearum species complex</taxon>
    </lineage>
</organism>
<proteinExistence type="predicted"/>
<accession>A0A0S4WGA4</accession>